<dbReference type="OrthoDB" id="9809780at2"/>
<evidence type="ECO:0000259" key="3">
    <source>
        <dbReference type="Pfam" id="PF01364"/>
    </source>
</evidence>
<dbReference type="EMBL" id="VOHS01000008">
    <property type="protein sequence ID" value="TWW00537.1"/>
    <property type="molecule type" value="Genomic_DNA"/>
</dbReference>
<keyword evidence="5" id="KW-1185">Reference proteome</keyword>
<dbReference type="GO" id="GO:0008234">
    <property type="term" value="F:cysteine-type peptidase activity"/>
    <property type="evidence" value="ECO:0007669"/>
    <property type="project" value="InterPro"/>
</dbReference>
<gene>
    <name evidence="4" type="primary">porU</name>
    <name evidence="4" type="ORF">FEF09_10850</name>
</gene>
<protein>
    <submittedName>
        <fullName evidence="4">Type IX secretion system sortase PorU</fullName>
    </submittedName>
</protein>
<dbReference type="InterPro" id="IPR029031">
    <property type="entry name" value="Gingipain_N_sf"/>
</dbReference>
<dbReference type="AlphaFoldDB" id="A0A5C6LV92"/>
<organism evidence="4 5">
    <name type="scientific">Chitinophaga pinensis</name>
    <dbReference type="NCBI Taxonomy" id="79329"/>
    <lineage>
        <taxon>Bacteria</taxon>
        <taxon>Pseudomonadati</taxon>
        <taxon>Bacteroidota</taxon>
        <taxon>Chitinophagia</taxon>
        <taxon>Chitinophagales</taxon>
        <taxon>Chitinophagaceae</taxon>
        <taxon>Chitinophaga</taxon>
    </lineage>
</organism>
<evidence type="ECO:0000313" key="5">
    <source>
        <dbReference type="Proteomes" id="UP000318815"/>
    </source>
</evidence>
<dbReference type="NCBIfam" id="NF033707">
    <property type="entry name" value="T9SS_sortase"/>
    <property type="match status" value="1"/>
</dbReference>
<keyword evidence="1 2" id="KW-0732">Signal</keyword>
<sequence>MFAQITTMKITAFFCLLLACYLPVAGAKGRGGPYAAHSVLSQGSWYKLGVTREGIYKIDKSLLNGIGLSGSLSEVRLYGTGGQMLPESNAVSRHDDLPEVALLEQGDALFFYAPGPHSWQYQGGNFTRTTNLYTDTAWYFVRIGNGPGKRIDRDPAVPAATVTVNSYDYRVWYENDSINFLSSGKQWWGTNFSSLKPSFGVSFPMEQDPTSLKVGVRVAARGTSTSRFSLRIGNSVSGTLNLSPVSGNIFESFAAVASGYYTAAYSGNMLPVECSFTPGGGGAQGWLDYISVQARYQLKMGGADQLSFRDATSVAPGQIAQYRIGEANSATIVLDVTSPLSPVRITTQLIGTTLTFSRDCSTLHEYVAFDGKQNMPLINGGVVPNQDLHDISGADMLIVTTTSLQSAAAKLAAWHGTHDGLNVRVVTVKEIYNEFASGSPDPTAIRDFVKMCHDRGGLQYLLLFGDASYDYKNRIAGNTNMVPTWQSSVSTDPVYAYPSDDFFGFLDDADDINDNGRVNLLDVAIGRLPVQQPSQAETVVNKIIGYNVPANYGRWQQHITVVADDGDDNLHLQDAERMSEIVRAQWPAGNIKKIYLDAYPKIADAGGSRYPAVNTAIAEDIFDGTLIWNYTGHGSYSRLAEEVILEESSLDNWKNDGRLPLFITATCDFAPFDNPAYVSLGEKLLLKEQGGGIALMTTTRTVFSASNKVMNANYLEKLLKPREDGRMPTLGEAAMQAKNQTYATLIDIPNNRKFQLLGDPALTLAFPQYHVVTDSINGKAVSDIPDTLKAMGKYTVKGHLEDEQGVRQDNYKGILYTTVYDKPALQYTLGNDAGSTKAAYYQQQNILYRGRQHVENGQFSCTFVVPADIDYQSGAGTLSFYAANSIMAAGGAYAGIQIGGTADDIEQDESGPVIKAYLDNEYFRNGGLTGENPVLLLHLKDDQGINTSGYGIGHDLIATLDNDEGQYYILNNFFEATTDSYQEGQVRFPLYNLTEGPHTMAIRAWDTHNNSGKATLQFRVIKSSGMTVGKASCYPNPFHDQTQFTFEHNQQNQVLDVIVRIYTITGQQIKTMRHTINDGGSRYVGASWDGTNDSKARVPPGMYIYSILVTANGKTSILGGKVSVF</sequence>
<evidence type="ECO:0000313" key="4">
    <source>
        <dbReference type="EMBL" id="TWW00537.1"/>
    </source>
</evidence>
<dbReference type="SUPFAM" id="SSF52129">
    <property type="entry name" value="Caspase-like"/>
    <property type="match status" value="1"/>
</dbReference>
<evidence type="ECO:0000256" key="1">
    <source>
        <dbReference type="ARBA" id="ARBA00022729"/>
    </source>
</evidence>
<dbReference type="CDD" id="cd02258">
    <property type="entry name" value="Peptidase_C25_N"/>
    <property type="match status" value="1"/>
</dbReference>
<feature type="signal peptide" evidence="2">
    <location>
        <begin position="1"/>
        <end position="27"/>
    </location>
</feature>
<dbReference type="InterPro" id="IPR001769">
    <property type="entry name" value="Gingipain"/>
</dbReference>
<dbReference type="NCBIfam" id="TIGR04183">
    <property type="entry name" value="Por_Secre_tail"/>
    <property type="match status" value="1"/>
</dbReference>
<reference evidence="4 5" key="1">
    <citation type="submission" date="2019-08" db="EMBL/GenBank/DDBJ databases">
        <title>Whole genome sequencing of chitin degrading bacteria Chitinophaga pinensis YS16.</title>
        <authorList>
            <person name="Singh R.P."/>
            <person name="Manchanda G."/>
            <person name="Maurya I.K."/>
            <person name="Joshi N.K."/>
            <person name="Srivastava A.K."/>
        </authorList>
    </citation>
    <scope>NUCLEOTIDE SEQUENCE [LARGE SCALE GENOMIC DNA]</scope>
    <source>
        <strain evidence="4 5">YS-16</strain>
    </source>
</reference>
<accession>A0A5C6LV92</accession>
<dbReference type="InterPro" id="IPR029030">
    <property type="entry name" value="Caspase-like_dom_sf"/>
</dbReference>
<feature type="domain" description="Gingipain" evidence="3">
    <location>
        <begin position="396"/>
        <end position="764"/>
    </location>
</feature>
<feature type="chain" id="PRO_5022973989" evidence="2">
    <location>
        <begin position="28"/>
        <end position="1125"/>
    </location>
</feature>
<comment type="caution">
    <text evidence="4">The sequence shown here is derived from an EMBL/GenBank/DDBJ whole genome shotgun (WGS) entry which is preliminary data.</text>
</comment>
<dbReference type="GO" id="GO:0006508">
    <property type="term" value="P:proteolysis"/>
    <property type="evidence" value="ECO:0007669"/>
    <property type="project" value="InterPro"/>
</dbReference>
<dbReference type="Pfam" id="PF01364">
    <property type="entry name" value="Peptidase_C25"/>
    <property type="match status" value="1"/>
</dbReference>
<dbReference type="Gene3D" id="3.40.50.10390">
    <property type="entry name" value="Gingipain r, domain 1"/>
    <property type="match status" value="1"/>
</dbReference>
<name>A0A5C6LV92_9BACT</name>
<dbReference type="Gene3D" id="3.40.50.1460">
    <property type="match status" value="1"/>
</dbReference>
<proteinExistence type="predicted"/>
<dbReference type="Proteomes" id="UP000318815">
    <property type="component" value="Unassembled WGS sequence"/>
</dbReference>
<evidence type="ECO:0000256" key="2">
    <source>
        <dbReference type="SAM" id="SignalP"/>
    </source>
</evidence>
<dbReference type="Gene3D" id="2.60.40.4070">
    <property type="match status" value="1"/>
</dbReference>
<dbReference type="InterPro" id="IPR026444">
    <property type="entry name" value="Secre_tail"/>
</dbReference>